<dbReference type="Proteomes" id="UP000305792">
    <property type="component" value="Unassembled WGS sequence"/>
</dbReference>
<dbReference type="Gene3D" id="1.10.1200.10">
    <property type="entry name" value="ACP-like"/>
    <property type="match status" value="1"/>
</dbReference>
<sequence>MVAKALAETLGHDLPDIGDDTRLFEDLSLDSTSILGLMVNLEDALEIEIDPDSISEEHFATFGSLTGFLLEAAGAEPAAG</sequence>
<accession>A0A4S8PL50</accession>
<dbReference type="InterPro" id="IPR036736">
    <property type="entry name" value="ACP-like_sf"/>
</dbReference>
<feature type="domain" description="Carrier" evidence="1">
    <location>
        <begin position="1"/>
        <end position="73"/>
    </location>
</feature>
<keyword evidence="3" id="KW-1185">Reference proteome</keyword>
<dbReference type="SUPFAM" id="SSF47336">
    <property type="entry name" value="ACP-like"/>
    <property type="match status" value="1"/>
</dbReference>
<name>A0A4S8PL50_9ACTN</name>
<organism evidence="2 3">
    <name type="scientific">Glycomyces paridis</name>
    <dbReference type="NCBI Taxonomy" id="2126555"/>
    <lineage>
        <taxon>Bacteria</taxon>
        <taxon>Bacillati</taxon>
        <taxon>Actinomycetota</taxon>
        <taxon>Actinomycetes</taxon>
        <taxon>Glycomycetales</taxon>
        <taxon>Glycomycetaceae</taxon>
        <taxon>Glycomyces</taxon>
    </lineage>
</organism>
<protein>
    <submittedName>
        <fullName evidence="2">Acyl carrier protein</fullName>
    </submittedName>
</protein>
<dbReference type="EMBL" id="STGX01000004">
    <property type="protein sequence ID" value="THV30312.1"/>
    <property type="molecule type" value="Genomic_DNA"/>
</dbReference>
<evidence type="ECO:0000313" key="3">
    <source>
        <dbReference type="Proteomes" id="UP000305792"/>
    </source>
</evidence>
<proteinExistence type="predicted"/>
<comment type="caution">
    <text evidence="2">The sequence shown here is derived from an EMBL/GenBank/DDBJ whole genome shotgun (WGS) entry which is preliminary data.</text>
</comment>
<evidence type="ECO:0000259" key="1">
    <source>
        <dbReference type="PROSITE" id="PS50075"/>
    </source>
</evidence>
<evidence type="ECO:0000313" key="2">
    <source>
        <dbReference type="EMBL" id="THV30312.1"/>
    </source>
</evidence>
<dbReference type="Pfam" id="PF00550">
    <property type="entry name" value="PP-binding"/>
    <property type="match status" value="1"/>
</dbReference>
<dbReference type="AlphaFoldDB" id="A0A4S8PL50"/>
<gene>
    <name evidence="2" type="ORF">E9998_07610</name>
</gene>
<dbReference type="PROSITE" id="PS50075">
    <property type="entry name" value="CARRIER"/>
    <property type="match status" value="1"/>
</dbReference>
<reference evidence="2 3" key="1">
    <citation type="journal article" date="2018" name="Int. J. Syst. Evol. Microbiol.">
        <title>Glycomyces paridis sp. nov., isolated from the medicinal plant Paris polyphylla.</title>
        <authorList>
            <person name="Fang X.M."/>
            <person name="Bai J.L."/>
            <person name="Su J."/>
            <person name="Zhao L.L."/>
            <person name="Liu H.Y."/>
            <person name="Ma B.P."/>
            <person name="Zhang Y.Q."/>
            <person name="Yu L.Y."/>
        </authorList>
    </citation>
    <scope>NUCLEOTIDE SEQUENCE [LARGE SCALE GENOMIC DNA]</scope>
    <source>
        <strain evidence="2 3">CPCC 204357</strain>
    </source>
</reference>
<dbReference type="OrthoDB" id="3392378at2"/>
<dbReference type="InterPro" id="IPR009081">
    <property type="entry name" value="PP-bd_ACP"/>
</dbReference>